<name>A0A4U8Q5L5_9FIRM</name>
<feature type="transmembrane region" description="Helical" evidence="2">
    <location>
        <begin position="257"/>
        <end position="276"/>
    </location>
</feature>
<evidence type="ECO:0000256" key="1">
    <source>
        <dbReference type="SAM" id="MobiDB-lite"/>
    </source>
</evidence>
<protein>
    <submittedName>
        <fullName evidence="4">Uncharacterized protein</fullName>
    </submittedName>
</protein>
<dbReference type="InterPro" id="IPR008965">
    <property type="entry name" value="CBM2/CBM3_carb-bd_dom_sf"/>
</dbReference>
<reference evidence="4 5" key="1">
    <citation type="journal article" date="2019" name="Anaerobe">
        <title>Detection of Robinsoniella peoriensis in multiple bone samples of a trauma patient.</title>
        <authorList>
            <person name="Schrottner P."/>
            <person name="Hartwich K."/>
            <person name="Bunk B."/>
            <person name="Schober I."/>
            <person name="Helbig S."/>
            <person name="Rudolph W.W."/>
            <person name="Gunzer F."/>
        </authorList>
    </citation>
    <scope>NUCLEOTIDE SEQUENCE [LARGE SCALE GENOMIC DNA]</scope>
    <source>
        <strain evidence="4 5">DSM 106044</strain>
    </source>
</reference>
<keyword evidence="2" id="KW-0812">Transmembrane</keyword>
<organism evidence="4 5">
    <name type="scientific">Robinsoniella peoriensis</name>
    <dbReference type="NCBI Taxonomy" id="180332"/>
    <lineage>
        <taxon>Bacteria</taxon>
        <taxon>Bacillati</taxon>
        <taxon>Bacillota</taxon>
        <taxon>Clostridia</taxon>
        <taxon>Lachnospirales</taxon>
        <taxon>Lachnospiraceae</taxon>
        <taxon>Robinsoniella</taxon>
    </lineage>
</organism>
<evidence type="ECO:0000256" key="2">
    <source>
        <dbReference type="SAM" id="Phobius"/>
    </source>
</evidence>
<feature type="compositionally biased region" description="Low complexity" evidence="1">
    <location>
        <begin position="231"/>
        <end position="245"/>
    </location>
</feature>
<dbReference type="Gene3D" id="2.60.40.680">
    <property type="match status" value="1"/>
</dbReference>
<dbReference type="EMBL" id="QGQD01000066">
    <property type="protein sequence ID" value="TLC99738.1"/>
    <property type="molecule type" value="Genomic_DNA"/>
</dbReference>
<comment type="caution">
    <text evidence="4">The sequence shown here is derived from an EMBL/GenBank/DDBJ whole genome shotgun (WGS) entry which is preliminary data.</text>
</comment>
<keyword evidence="2" id="KW-1133">Transmembrane helix</keyword>
<keyword evidence="5" id="KW-1185">Reference proteome</keyword>
<dbReference type="RefSeq" id="WP_044297150.1">
    <property type="nucleotide sequence ID" value="NZ_CABMJZ010000086.1"/>
</dbReference>
<dbReference type="AlphaFoldDB" id="A0A4U8Q5L5"/>
<sequence length="281" mass="29450" precursor="true">MKKWIRAGMGLCTALMLFQSMPVLAAEGTEISMAVQEYSESDRTLDVSCLMENGENVTNGKLRIYYDAEKVELKPSKAGEILSGALFEMNDCLTGNKPEGEIIAVFASSQNIPADGSLVDLEFKLQDGVEKGDEMLFKVEVDKLSGDSGDIEADVLDLTYVVGEKEKPKDDPDDQTEDDDKKPPAGDGQNGNQNGSGNQGGSGNQSGNGNQGGTGNQSGNGNQGGTGNQSGSGNRSGSNSSNKSGVKTGDNTPVAKYLVLGAGSCLVVLGLGVARLKRRKR</sequence>
<proteinExistence type="predicted"/>
<dbReference type="SUPFAM" id="SSF49384">
    <property type="entry name" value="Carbohydrate-binding domain"/>
    <property type="match status" value="1"/>
</dbReference>
<feature type="compositionally biased region" description="Gly residues" evidence="1">
    <location>
        <begin position="197"/>
        <end position="230"/>
    </location>
</feature>
<accession>A0A4U8Q5L5</accession>
<gene>
    <name evidence="4" type="ORF">DSM106044_03379</name>
</gene>
<dbReference type="Proteomes" id="UP000306509">
    <property type="component" value="Unassembled WGS sequence"/>
</dbReference>
<feature type="region of interest" description="Disordered" evidence="1">
    <location>
        <begin position="162"/>
        <end position="251"/>
    </location>
</feature>
<keyword evidence="2" id="KW-0472">Membrane</keyword>
<feature type="chain" id="PRO_5020500030" evidence="3">
    <location>
        <begin position="26"/>
        <end position="281"/>
    </location>
</feature>
<dbReference type="OrthoDB" id="1976558at2"/>
<dbReference type="GO" id="GO:0030246">
    <property type="term" value="F:carbohydrate binding"/>
    <property type="evidence" value="ECO:0007669"/>
    <property type="project" value="InterPro"/>
</dbReference>
<evidence type="ECO:0000256" key="3">
    <source>
        <dbReference type="SAM" id="SignalP"/>
    </source>
</evidence>
<feature type="signal peptide" evidence="3">
    <location>
        <begin position="1"/>
        <end position="25"/>
    </location>
</feature>
<evidence type="ECO:0000313" key="4">
    <source>
        <dbReference type="EMBL" id="TLC99738.1"/>
    </source>
</evidence>
<keyword evidence="3" id="KW-0732">Signal</keyword>
<evidence type="ECO:0000313" key="5">
    <source>
        <dbReference type="Proteomes" id="UP000306509"/>
    </source>
</evidence>